<proteinExistence type="predicted"/>
<dbReference type="Proteomes" id="UP000220639">
    <property type="component" value="Unassembled WGS sequence"/>
</dbReference>
<sequence>MSLNASKTEIEYHYKTLLRQSYRHSLILVKRASWFHNDAAKRFRCLSEFMGRGSVSLGEDAVNDTPDAPCSYSLQHVVHTCPNSVPFKKGSYEYPHECLVRLHWRPQIDSQTARGRVADDP</sequence>
<evidence type="ECO:0000313" key="2">
    <source>
        <dbReference type="Proteomes" id="UP000220639"/>
    </source>
</evidence>
<organism evidence="1 2">
    <name type="scientific">Klebsiella grimontii</name>
    <dbReference type="NCBI Taxonomy" id="2058152"/>
    <lineage>
        <taxon>Bacteria</taxon>
        <taxon>Pseudomonadati</taxon>
        <taxon>Pseudomonadota</taxon>
        <taxon>Gammaproteobacteria</taxon>
        <taxon>Enterobacterales</taxon>
        <taxon>Enterobacteriaceae</taxon>
        <taxon>Klebsiella/Raoultella group</taxon>
        <taxon>Klebsiella</taxon>
    </lineage>
</organism>
<accession>A0A285B5S9</accession>
<dbReference type="EMBL" id="FZTC01000020">
    <property type="protein sequence ID" value="SNU36331.1"/>
    <property type="molecule type" value="Genomic_DNA"/>
</dbReference>
<reference evidence="2" key="1">
    <citation type="submission" date="2017-08" db="EMBL/GenBank/DDBJ databases">
        <authorList>
            <person name="Brisse S."/>
        </authorList>
    </citation>
    <scope>NUCLEOTIDE SEQUENCE [LARGE SCALE GENOMIC DNA]</scope>
    <source>
        <strain evidence="2">06D021</strain>
    </source>
</reference>
<gene>
    <name evidence="1" type="ORF">KOSB73_270231</name>
</gene>
<name>A0A285B5S9_9ENTR</name>
<dbReference type="AlphaFoldDB" id="A0A285B5S9"/>
<evidence type="ECO:0000313" key="1">
    <source>
        <dbReference type="EMBL" id="SNU36331.1"/>
    </source>
</evidence>
<protein>
    <submittedName>
        <fullName evidence="1">Uncharacterized protein</fullName>
    </submittedName>
</protein>